<evidence type="ECO:0000313" key="2">
    <source>
        <dbReference type="EMBL" id="MEJ8474526.1"/>
    </source>
</evidence>
<proteinExistence type="predicted"/>
<keyword evidence="2" id="KW-0378">Hydrolase</keyword>
<comment type="caution">
    <text evidence="2">The sequence shown here is derived from an EMBL/GenBank/DDBJ whole genome shotgun (WGS) entry which is preliminary data.</text>
</comment>
<keyword evidence="3" id="KW-1185">Reference proteome</keyword>
<evidence type="ECO:0000313" key="3">
    <source>
        <dbReference type="Proteomes" id="UP001385499"/>
    </source>
</evidence>
<dbReference type="InterPro" id="IPR036526">
    <property type="entry name" value="C-N_Hydrolase_sf"/>
</dbReference>
<dbReference type="RefSeq" id="WP_340274271.1">
    <property type="nucleotide sequence ID" value="NZ_JBAKIA010000005.1"/>
</dbReference>
<accession>A0ABU8TLB9</accession>
<dbReference type="Gene3D" id="3.60.110.10">
    <property type="entry name" value="Carbon-nitrogen hydrolase"/>
    <property type="match status" value="1"/>
</dbReference>
<feature type="domain" description="CN hydrolase" evidence="1">
    <location>
        <begin position="4"/>
        <end position="268"/>
    </location>
</feature>
<dbReference type="SUPFAM" id="SSF56317">
    <property type="entry name" value="Carbon-nitrogen hydrolase"/>
    <property type="match status" value="1"/>
</dbReference>
<organism evidence="2 3">
    <name type="scientific">Roseibium algae</name>
    <dbReference type="NCBI Taxonomy" id="3123038"/>
    <lineage>
        <taxon>Bacteria</taxon>
        <taxon>Pseudomonadati</taxon>
        <taxon>Pseudomonadota</taxon>
        <taxon>Alphaproteobacteria</taxon>
        <taxon>Hyphomicrobiales</taxon>
        <taxon>Stappiaceae</taxon>
        <taxon>Roseibium</taxon>
    </lineage>
</organism>
<dbReference type="EMBL" id="JBAKIA010000005">
    <property type="protein sequence ID" value="MEJ8474526.1"/>
    <property type="molecule type" value="Genomic_DNA"/>
</dbReference>
<evidence type="ECO:0000259" key="1">
    <source>
        <dbReference type="PROSITE" id="PS50263"/>
    </source>
</evidence>
<dbReference type="Pfam" id="PF00795">
    <property type="entry name" value="CN_hydrolase"/>
    <property type="match status" value="1"/>
</dbReference>
<name>A0ABU8TLB9_9HYPH</name>
<sequence length="297" mass="31801">MQDYAVALWALNLGFAPDGCEAFAAHVEARMREARDGGAKLLVLPEYAVEACLSFKPAGLKPTEEMDFLAKVGLDLLELLRPLPAKYGVSLLAGSMPIARGAGHSNTAVLLTADGREIRQDKMSLTPGEMDPEAWQLQGGQELKTFELDGLKVAILICLDVEMPALSCLLARERLDLLLVPSMTEMLSGYHRVFDCAKARAIELMTCVAVCGTVGRTPGTTQIETNVSGASLFTPCEEALGFKGVAASIAPTRGDNGENPFLFVTVPVGKVRQLRDGEAEVWPGAWTAGHIVVTKTD</sequence>
<protein>
    <submittedName>
        <fullName evidence="2">Nitrilase-related carbon-nitrogen hydrolase</fullName>
    </submittedName>
</protein>
<dbReference type="PANTHER" id="PTHR23088">
    <property type="entry name" value="NITRILASE-RELATED"/>
    <property type="match status" value="1"/>
</dbReference>
<dbReference type="PROSITE" id="PS50263">
    <property type="entry name" value="CN_HYDROLASE"/>
    <property type="match status" value="1"/>
</dbReference>
<dbReference type="PANTHER" id="PTHR23088:SF50">
    <property type="entry name" value="HYDROLASE YHCX"/>
    <property type="match status" value="1"/>
</dbReference>
<dbReference type="InterPro" id="IPR003010">
    <property type="entry name" value="C-N_Hydrolase"/>
</dbReference>
<dbReference type="Proteomes" id="UP001385499">
    <property type="component" value="Unassembled WGS sequence"/>
</dbReference>
<dbReference type="GO" id="GO:0016787">
    <property type="term" value="F:hydrolase activity"/>
    <property type="evidence" value="ECO:0007669"/>
    <property type="project" value="UniProtKB-KW"/>
</dbReference>
<reference evidence="2 3" key="1">
    <citation type="submission" date="2024-02" db="EMBL/GenBank/DDBJ databases">
        <title>Roseibium algae sp. nov., isolated from marine alga (Grateloupia sp.), showing potential in myo-inositol conversion.</title>
        <authorList>
            <person name="Wang Y."/>
        </authorList>
    </citation>
    <scope>NUCLEOTIDE SEQUENCE [LARGE SCALE GENOMIC DNA]</scope>
    <source>
        <strain evidence="2 3">H3510</strain>
    </source>
</reference>
<gene>
    <name evidence="2" type="ORF">V6575_10545</name>
</gene>